<keyword evidence="2" id="KW-1185">Reference proteome</keyword>
<protein>
    <submittedName>
        <fullName evidence="1">Uncharacterized protein</fullName>
    </submittedName>
</protein>
<evidence type="ECO:0000313" key="2">
    <source>
        <dbReference type="Proteomes" id="UP000813444"/>
    </source>
</evidence>
<name>A0A8K0WWJ6_9HYPO</name>
<proteinExistence type="predicted"/>
<dbReference type="EMBL" id="JAGPNK010000001">
    <property type="protein sequence ID" value="KAH7328752.1"/>
    <property type="molecule type" value="Genomic_DNA"/>
</dbReference>
<accession>A0A8K0WWJ6</accession>
<organism evidence="1 2">
    <name type="scientific">Stachybotrys elegans</name>
    <dbReference type="NCBI Taxonomy" id="80388"/>
    <lineage>
        <taxon>Eukaryota</taxon>
        <taxon>Fungi</taxon>
        <taxon>Dikarya</taxon>
        <taxon>Ascomycota</taxon>
        <taxon>Pezizomycotina</taxon>
        <taxon>Sordariomycetes</taxon>
        <taxon>Hypocreomycetidae</taxon>
        <taxon>Hypocreales</taxon>
        <taxon>Stachybotryaceae</taxon>
        <taxon>Stachybotrys</taxon>
    </lineage>
</organism>
<evidence type="ECO:0000313" key="1">
    <source>
        <dbReference type="EMBL" id="KAH7328752.1"/>
    </source>
</evidence>
<gene>
    <name evidence="1" type="ORF">B0I35DRAFT_418223</name>
</gene>
<dbReference type="AlphaFoldDB" id="A0A8K0WWJ6"/>
<comment type="caution">
    <text evidence="1">The sequence shown here is derived from an EMBL/GenBank/DDBJ whole genome shotgun (WGS) entry which is preliminary data.</text>
</comment>
<reference evidence="1" key="1">
    <citation type="journal article" date="2021" name="Nat. Commun.">
        <title>Genetic determinants of endophytism in the Arabidopsis root mycobiome.</title>
        <authorList>
            <person name="Mesny F."/>
            <person name="Miyauchi S."/>
            <person name="Thiergart T."/>
            <person name="Pickel B."/>
            <person name="Atanasova L."/>
            <person name="Karlsson M."/>
            <person name="Huettel B."/>
            <person name="Barry K.W."/>
            <person name="Haridas S."/>
            <person name="Chen C."/>
            <person name="Bauer D."/>
            <person name="Andreopoulos W."/>
            <person name="Pangilinan J."/>
            <person name="LaButti K."/>
            <person name="Riley R."/>
            <person name="Lipzen A."/>
            <person name="Clum A."/>
            <person name="Drula E."/>
            <person name="Henrissat B."/>
            <person name="Kohler A."/>
            <person name="Grigoriev I.V."/>
            <person name="Martin F.M."/>
            <person name="Hacquard S."/>
        </authorList>
    </citation>
    <scope>NUCLEOTIDE SEQUENCE</scope>
    <source>
        <strain evidence="1">MPI-CAGE-CH-0235</strain>
    </source>
</reference>
<dbReference type="Proteomes" id="UP000813444">
    <property type="component" value="Unassembled WGS sequence"/>
</dbReference>
<sequence>MNGAVSYMLWHSLMQSVSWPLGIHGMCDTVSLDQEPRSVAQWRASGRERSSESNRHFVLAVLRDSTPILGSDG</sequence>